<dbReference type="Proteomes" id="UP000794436">
    <property type="component" value="Unassembled WGS sequence"/>
</dbReference>
<keyword evidence="2" id="KW-0472">Membrane</keyword>
<feature type="transmembrane region" description="Helical" evidence="2">
    <location>
        <begin position="1634"/>
        <end position="1654"/>
    </location>
</feature>
<sequence length="1794" mass="190069">MRLARPTLPRARRGRLMHVAMVVVMALLAVLLNAPLASASDQVEVPHCSLFQDHCVLNATTASCTFTASVTFRCGRLVTPTDTSAHAANASSSGSFDNDVDNATITFPVQVHDVYDCPWELTGNLFLAPNVHVAVEGDDCLVKIGLGKMLVLGQNASLTASSLSVDAAFVRIERQAQLLATYTGAYRNQRSVTTGSAQHGASFGGTGGRRVTLNETTTPWHQQFGYFFHAPNESKQETRVRAAAWDVESYWSFPSPSFDATDDSLRSTQLLFGSGSISGQANTSQVTRGGGRIRVVASRDLVVMQGARVAANGESAADGVGGGSGGSVFISAAAVSLTEGGRIEARGGDAFCRERLQSVADCFPAGGGGRIKISYVSSQLEDSSVDTTGGTIVYNDERIDKLVHPMEKTALYGAAGTFYRVFLGADGVTESTLSVGSRWSARSGDGESVIGIGAVTPLVVGEPNAEDTAETPFQLSVMATQPRVNMLVIRDGAIVATSALVASSASLFLRNDSFLMDLGRLDQDEDERDKVAIHTNIITIADNAVVLIPHAHAVTIRADSISINALTTLRFTRRIVMAARHNLHLEANVTSFEPLPTSTLSPADRQQILTLASGNDVYVGGTVVVGALYVHSEASIAVQAALDATYAAAMDSRFLPCTKAMPFLPINSSTSVNFTLMLEAAQSITLGNASQSPSKTLLRGSAVRLCAGNNILLAEDAVVTSNGKGALANQGPGGGDCVGSVGGGGGYGGRGADSSSINDVGDYASGGLAYGTRSGVGMLGSGGGCVNAGAGGGVVMLGARGVVLDGEVHCNGEGGVNGAGGGSGGFLGLTISEFLRGGGKISAVGGGSQCLDTKAQTATGNSSLVLGVMQGDGHRRQPHPTVPATWLCGGGGGGGRLQLRGCEQNEVDKCMSGFDGNYTVAGGASSAPPGFSWSDATGEAKSTASSTSSSAESVTMAAASGSFFGFPCLPGSGGLFCRLCAVGTYKSESNSEECQPCANSPANAHYVGVGSISADCDWMCEPGYTGDFCVSPLQQLLDACGGEFGFALVLLSIVMFLILLGYACRNRKEPSAAYYYAPRGRGGLTSGLTGLGGGSSNGLLGTQGERQHLLSTNTLGRGGASVGAVPHHYKRRWPAVLFFMRWFYWPRVNYPKLLERDLPEHMGRIYFSGVHDRDAPLKLRTTVPPPLKPVLYDEEFRELAQRINAAVAWPHSFFASWGEVAWTLMVIVCFPWASAILSYRRHLRMNALKRIIARYNHACMKGPRARGLLNALKLGYSGDYSLVYLELLFKESSQSTCVPTTKQIGKPSLPLVLLFAGRGTYDAPYFLDPSDLLVRSIPQCPELTSFIDAPWIEFVAELNELLRVVSRDESLLVESLVPVARFLERKMALSMNGTGKLGGLRIYLGRFYVGDEVDCGEEFKLGILLVSAYGESNHQSLSADQLNRLGIGNSGSNYGSYARGPDTYDAYGTPPPPLHPPTSSYTSPAVDPALYDPWRGTSTHANTGATNGLNKPMGSSIREEALRDRSSTSGSVESIFGANPRIDHPDLHGLVPAANGAATTARRLLSRRSRRKTFYEGWLGPVDASLPVPGVLISADELEDRLADRPRKLRLEALFKHHILPRNVPRSSWLAAQWMLNLALLALLMVDLAITFAILVNLKCVTDGEVDASCSASILVPVLLVPPLTILLAPIMGIVSLAIASTSFSRRYAIWNALSMLNISLVILGCLMQSSRLVAPWFTAPLPVLPVISLAVKMGLAYVIERYIAFQETNRRRRGWRGLMKRRLSDASIPPESP</sequence>
<feature type="signal peptide" evidence="3">
    <location>
        <begin position="1"/>
        <end position="39"/>
    </location>
</feature>
<feature type="chain" id="PRO_5035423938" description="DUF8003 domain-containing protein" evidence="3">
    <location>
        <begin position="40"/>
        <end position="1794"/>
    </location>
</feature>
<dbReference type="PANTHER" id="PTHR31513">
    <property type="entry name" value="EPHRIN TYPE-B RECEPTOR"/>
    <property type="match status" value="1"/>
</dbReference>
<evidence type="ECO:0000313" key="5">
    <source>
        <dbReference type="EMBL" id="TMW59933.1"/>
    </source>
</evidence>
<feature type="region of interest" description="Disordered" evidence="1">
    <location>
        <begin position="1458"/>
        <end position="1482"/>
    </location>
</feature>
<dbReference type="InterPro" id="IPR058316">
    <property type="entry name" value="DUF8003"/>
</dbReference>
<feature type="transmembrane region" description="Helical" evidence="2">
    <location>
        <begin position="1044"/>
        <end position="1064"/>
    </location>
</feature>
<evidence type="ECO:0000256" key="2">
    <source>
        <dbReference type="SAM" id="Phobius"/>
    </source>
</evidence>
<gene>
    <name evidence="5" type="ORF">Poli38472_005002</name>
</gene>
<dbReference type="OrthoDB" id="122018at2759"/>
<feature type="transmembrane region" description="Helical" evidence="2">
    <location>
        <begin position="1742"/>
        <end position="1764"/>
    </location>
</feature>
<dbReference type="PANTHER" id="PTHR31513:SF2">
    <property type="entry name" value="MRAZ"/>
    <property type="match status" value="1"/>
</dbReference>
<name>A0A8K1CC44_PYTOL</name>
<organism evidence="5 6">
    <name type="scientific">Pythium oligandrum</name>
    <name type="common">Mycoparasitic fungus</name>
    <dbReference type="NCBI Taxonomy" id="41045"/>
    <lineage>
        <taxon>Eukaryota</taxon>
        <taxon>Sar</taxon>
        <taxon>Stramenopiles</taxon>
        <taxon>Oomycota</taxon>
        <taxon>Peronosporomycetes</taxon>
        <taxon>Pythiales</taxon>
        <taxon>Pythiaceae</taxon>
        <taxon>Pythium</taxon>
    </lineage>
</organism>
<feature type="transmembrane region" description="Helical" evidence="2">
    <location>
        <begin position="1674"/>
        <end position="1697"/>
    </location>
</feature>
<feature type="domain" description="DUF8003" evidence="4">
    <location>
        <begin position="964"/>
        <end position="1025"/>
    </location>
</feature>
<comment type="caution">
    <text evidence="5">The sequence shown here is derived from an EMBL/GenBank/DDBJ whole genome shotgun (WGS) entry which is preliminary data.</text>
</comment>
<keyword evidence="3" id="KW-0732">Signal</keyword>
<proteinExistence type="predicted"/>
<keyword evidence="2" id="KW-1133">Transmembrane helix</keyword>
<accession>A0A8K1CC44</accession>
<evidence type="ECO:0000259" key="4">
    <source>
        <dbReference type="Pfam" id="PF26010"/>
    </source>
</evidence>
<dbReference type="EMBL" id="SPLM01000109">
    <property type="protein sequence ID" value="TMW59933.1"/>
    <property type="molecule type" value="Genomic_DNA"/>
</dbReference>
<dbReference type="Pfam" id="PF26010">
    <property type="entry name" value="DUF8003"/>
    <property type="match status" value="1"/>
</dbReference>
<feature type="region of interest" description="Disordered" evidence="1">
    <location>
        <begin position="1519"/>
        <end position="1540"/>
    </location>
</feature>
<keyword evidence="2" id="KW-0812">Transmembrane</keyword>
<evidence type="ECO:0000256" key="3">
    <source>
        <dbReference type="SAM" id="SignalP"/>
    </source>
</evidence>
<evidence type="ECO:0000256" key="1">
    <source>
        <dbReference type="SAM" id="MobiDB-lite"/>
    </source>
</evidence>
<protein>
    <recommendedName>
        <fullName evidence="4">DUF8003 domain-containing protein</fullName>
    </recommendedName>
</protein>
<evidence type="ECO:0000313" key="6">
    <source>
        <dbReference type="Proteomes" id="UP000794436"/>
    </source>
</evidence>
<feature type="transmembrane region" description="Helical" evidence="2">
    <location>
        <begin position="1709"/>
        <end position="1730"/>
    </location>
</feature>
<keyword evidence="6" id="KW-1185">Reference proteome</keyword>
<dbReference type="Gene3D" id="2.10.50.10">
    <property type="entry name" value="Tumor Necrosis Factor Receptor, subunit A, domain 2"/>
    <property type="match status" value="1"/>
</dbReference>
<reference evidence="5" key="1">
    <citation type="submission" date="2019-03" db="EMBL/GenBank/DDBJ databases">
        <title>Long read genome sequence of the mycoparasitic Pythium oligandrum ATCC 38472 isolated from sugarbeet rhizosphere.</title>
        <authorList>
            <person name="Gaulin E."/>
        </authorList>
    </citation>
    <scope>NUCLEOTIDE SEQUENCE</scope>
    <source>
        <strain evidence="5">ATCC 38472_TT</strain>
    </source>
</reference>